<reference evidence="2" key="1">
    <citation type="submission" date="2023-03" db="EMBL/GenBank/DDBJ databases">
        <title>Massive genome expansion in bonnet fungi (Mycena s.s.) driven by repeated elements and novel gene families across ecological guilds.</title>
        <authorList>
            <consortium name="Lawrence Berkeley National Laboratory"/>
            <person name="Harder C.B."/>
            <person name="Miyauchi S."/>
            <person name="Viragh M."/>
            <person name="Kuo A."/>
            <person name="Thoen E."/>
            <person name="Andreopoulos B."/>
            <person name="Lu D."/>
            <person name="Skrede I."/>
            <person name="Drula E."/>
            <person name="Henrissat B."/>
            <person name="Morin E."/>
            <person name="Kohler A."/>
            <person name="Barry K."/>
            <person name="LaButti K."/>
            <person name="Morin E."/>
            <person name="Salamov A."/>
            <person name="Lipzen A."/>
            <person name="Mereny Z."/>
            <person name="Hegedus B."/>
            <person name="Baldrian P."/>
            <person name="Stursova M."/>
            <person name="Weitz H."/>
            <person name="Taylor A."/>
            <person name="Grigoriev I.V."/>
            <person name="Nagy L.G."/>
            <person name="Martin F."/>
            <person name="Kauserud H."/>
        </authorList>
    </citation>
    <scope>NUCLEOTIDE SEQUENCE</scope>
    <source>
        <strain evidence="2">CBHHK067</strain>
    </source>
</reference>
<gene>
    <name evidence="2" type="ORF">B0H17DRAFT_576256</name>
</gene>
<feature type="region of interest" description="Disordered" evidence="1">
    <location>
        <begin position="79"/>
        <end position="119"/>
    </location>
</feature>
<proteinExistence type="predicted"/>
<evidence type="ECO:0000313" key="2">
    <source>
        <dbReference type="EMBL" id="KAJ7625167.1"/>
    </source>
</evidence>
<dbReference type="EMBL" id="JARKIE010000608">
    <property type="protein sequence ID" value="KAJ7625167.1"/>
    <property type="molecule type" value="Genomic_DNA"/>
</dbReference>
<protein>
    <submittedName>
        <fullName evidence="2">Uncharacterized protein</fullName>
    </submittedName>
</protein>
<organism evidence="2 3">
    <name type="scientific">Mycena rosella</name>
    <name type="common">Pink bonnet</name>
    <name type="synonym">Agaricus rosellus</name>
    <dbReference type="NCBI Taxonomy" id="1033263"/>
    <lineage>
        <taxon>Eukaryota</taxon>
        <taxon>Fungi</taxon>
        <taxon>Dikarya</taxon>
        <taxon>Basidiomycota</taxon>
        <taxon>Agaricomycotina</taxon>
        <taxon>Agaricomycetes</taxon>
        <taxon>Agaricomycetidae</taxon>
        <taxon>Agaricales</taxon>
        <taxon>Marasmiineae</taxon>
        <taxon>Mycenaceae</taxon>
        <taxon>Mycena</taxon>
    </lineage>
</organism>
<evidence type="ECO:0000313" key="3">
    <source>
        <dbReference type="Proteomes" id="UP001221757"/>
    </source>
</evidence>
<comment type="caution">
    <text evidence="2">The sequence shown here is derived from an EMBL/GenBank/DDBJ whole genome shotgun (WGS) entry which is preliminary data.</text>
</comment>
<evidence type="ECO:0000256" key="1">
    <source>
        <dbReference type="SAM" id="MobiDB-lite"/>
    </source>
</evidence>
<keyword evidence="3" id="KW-1185">Reference proteome</keyword>
<accession>A0AAD7FKH6</accession>
<dbReference type="AlphaFoldDB" id="A0AAD7FKH6"/>
<name>A0AAD7FKH6_MYCRO</name>
<sequence>MSVHVTATAQRTSLAATAATVVHRLHRPRRGALSHTLPKTSPPRLWIPDIARPAHAPGVSFPSVLSLIFLSAKRRSRLAPASPRQIPSIPPSPVPHALRPRCPRSRRRRCRRPSSPPLLPSHISLSGRFALRLRDRPRRGGRCWGGSYSWDCDPSGMRGRRTEMRSWRRRGRGADALSTSRKWRGWRTGGNKVVAMSARRDCFILAKCRVFLRTRRFKRRQLRAR</sequence>
<feature type="compositionally biased region" description="Basic residues" evidence="1">
    <location>
        <begin position="98"/>
        <end position="112"/>
    </location>
</feature>
<dbReference type="Proteomes" id="UP001221757">
    <property type="component" value="Unassembled WGS sequence"/>
</dbReference>